<reference evidence="5" key="1">
    <citation type="journal article" date="2022" name="bioRxiv">
        <title>Thiovibrio frasassiensisgen. nov., sp. nov., an autotrophic, elemental sulfur disproportionating bacterium isolated from sulfidic karst sediment, and proposal of Thiovibrionaceae fam. nov.</title>
        <authorList>
            <person name="Aronson H."/>
            <person name="Thomas C."/>
            <person name="Bhattacharyya M."/>
            <person name="Eckstein S."/>
            <person name="Jensen S."/>
            <person name="Barco R."/>
            <person name="Macalady J."/>
            <person name="Amend J."/>
        </authorList>
    </citation>
    <scope>NUCLEOTIDE SEQUENCE</scope>
    <source>
        <strain evidence="5">RS19-109</strain>
    </source>
</reference>
<dbReference type="GO" id="GO:0003677">
    <property type="term" value="F:DNA binding"/>
    <property type="evidence" value="ECO:0007669"/>
    <property type="project" value="UniProtKB-KW"/>
</dbReference>
<evidence type="ECO:0000313" key="5">
    <source>
        <dbReference type="EMBL" id="MDG4475759.1"/>
    </source>
</evidence>
<dbReference type="RefSeq" id="WP_307632734.1">
    <property type="nucleotide sequence ID" value="NZ_JAPHEH010000001.1"/>
</dbReference>
<evidence type="ECO:0000313" key="6">
    <source>
        <dbReference type="Proteomes" id="UP001154240"/>
    </source>
</evidence>
<name>A0A9X4MJ20_9BACT</name>
<dbReference type="Gene3D" id="1.10.10.10">
    <property type="entry name" value="Winged helix-like DNA-binding domain superfamily/Winged helix DNA-binding domain"/>
    <property type="match status" value="1"/>
</dbReference>
<dbReference type="AlphaFoldDB" id="A0A9X4MJ20"/>
<keyword evidence="1" id="KW-0805">Transcription regulation</keyword>
<evidence type="ECO:0000256" key="3">
    <source>
        <dbReference type="ARBA" id="ARBA00023163"/>
    </source>
</evidence>
<accession>A0A9X4MJ20</accession>
<dbReference type="PANTHER" id="PTHR42756">
    <property type="entry name" value="TRANSCRIPTIONAL REGULATOR, MARR"/>
    <property type="match status" value="1"/>
</dbReference>
<dbReference type="Proteomes" id="UP001154240">
    <property type="component" value="Unassembled WGS sequence"/>
</dbReference>
<dbReference type="InterPro" id="IPR000835">
    <property type="entry name" value="HTH_MarR-typ"/>
</dbReference>
<protein>
    <submittedName>
        <fullName evidence="5">MarR family transcriptional regulator</fullName>
    </submittedName>
</protein>
<dbReference type="SMART" id="SM00347">
    <property type="entry name" value="HTH_MARR"/>
    <property type="match status" value="1"/>
</dbReference>
<feature type="domain" description="HTH marR-type" evidence="4">
    <location>
        <begin position="8"/>
        <end position="140"/>
    </location>
</feature>
<dbReference type="InterPro" id="IPR036388">
    <property type="entry name" value="WH-like_DNA-bd_sf"/>
</dbReference>
<proteinExistence type="predicted"/>
<evidence type="ECO:0000256" key="1">
    <source>
        <dbReference type="ARBA" id="ARBA00023015"/>
    </source>
</evidence>
<dbReference type="Pfam" id="PF01047">
    <property type="entry name" value="MarR"/>
    <property type="match status" value="1"/>
</dbReference>
<keyword evidence="6" id="KW-1185">Reference proteome</keyword>
<comment type="caution">
    <text evidence="5">The sequence shown here is derived from an EMBL/GenBank/DDBJ whole genome shotgun (WGS) entry which is preliminary data.</text>
</comment>
<dbReference type="PROSITE" id="PS50995">
    <property type="entry name" value="HTH_MARR_2"/>
    <property type="match status" value="1"/>
</dbReference>
<evidence type="ECO:0000256" key="2">
    <source>
        <dbReference type="ARBA" id="ARBA00023125"/>
    </source>
</evidence>
<keyword evidence="3" id="KW-0804">Transcription</keyword>
<dbReference type="EMBL" id="JAPHEH010000001">
    <property type="protein sequence ID" value="MDG4475759.1"/>
    <property type="molecule type" value="Genomic_DNA"/>
</dbReference>
<dbReference type="GO" id="GO:0003700">
    <property type="term" value="F:DNA-binding transcription factor activity"/>
    <property type="evidence" value="ECO:0007669"/>
    <property type="project" value="InterPro"/>
</dbReference>
<evidence type="ECO:0000259" key="4">
    <source>
        <dbReference type="PROSITE" id="PS50995"/>
    </source>
</evidence>
<gene>
    <name evidence="5" type="ORF">OLX77_06245</name>
</gene>
<dbReference type="PANTHER" id="PTHR42756:SF1">
    <property type="entry name" value="TRANSCRIPTIONAL REPRESSOR OF EMRAB OPERON"/>
    <property type="match status" value="1"/>
</dbReference>
<organism evidence="5 6">
    <name type="scientific">Thiovibrio frasassiensis</name>
    <dbReference type="NCBI Taxonomy" id="2984131"/>
    <lineage>
        <taxon>Bacteria</taxon>
        <taxon>Pseudomonadati</taxon>
        <taxon>Thermodesulfobacteriota</taxon>
        <taxon>Desulfobulbia</taxon>
        <taxon>Desulfobulbales</taxon>
        <taxon>Thiovibrionaceae</taxon>
        <taxon>Thiovibrio</taxon>
    </lineage>
</organism>
<dbReference type="PRINTS" id="PR00598">
    <property type="entry name" value="HTHMARR"/>
</dbReference>
<dbReference type="SUPFAM" id="SSF46785">
    <property type="entry name" value="Winged helix' DNA-binding domain"/>
    <property type="match status" value="1"/>
</dbReference>
<reference evidence="5" key="2">
    <citation type="submission" date="2022-10" db="EMBL/GenBank/DDBJ databases">
        <authorList>
            <person name="Aronson H.S."/>
        </authorList>
    </citation>
    <scope>NUCLEOTIDE SEQUENCE</scope>
    <source>
        <strain evidence="5">RS19-109</strain>
    </source>
</reference>
<dbReference type="InterPro" id="IPR036390">
    <property type="entry name" value="WH_DNA-bd_sf"/>
</dbReference>
<keyword evidence="2" id="KW-0238">DNA-binding</keyword>
<sequence>MTGPRSEREKLSHQLVEFYEKLSSWEQDVVKNSGLSTPQMHTIEIVGHSGSLRMKELAKKMGVTTGTLTVMIDRLEQQGLLHRAPHETDRRSYLIALTPKGQELFAEHHQHHLRLTEEITATLSQKEQMLLSVVLAKIIGRI</sequence>